<proteinExistence type="predicted"/>
<keyword evidence="1" id="KW-0812">Transmembrane</keyword>
<evidence type="ECO:0000313" key="3">
    <source>
        <dbReference type="Proteomes" id="UP000276133"/>
    </source>
</evidence>
<reference evidence="2 3" key="1">
    <citation type="journal article" date="2018" name="Sci. Rep.">
        <title>Genomic signatures of local adaptation to the degree of environmental predictability in rotifers.</title>
        <authorList>
            <person name="Franch-Gras L."/>
            <person name="Hahn C."/>
            <person name="Garcia-Roger E.M."/>
            <person name="Carmona M.J."/>
            <person name="Serra M."/>
            <person name="Gomez A."/>
        </authorList>
    </citation>
    <scope>NUCLEOTIDE SEQUENCE [LARGE SCALE GENOMIC DNA]</scope>
    <source>
        <strain evidence="2">HYR1</strain>
    </source>
</reference>
<keyword evidence="1" id="KW-1133">Transmembrane helix</keyword>
<name>A0A3M7RF34_BRAPC</name>
<sequence>TSIDSSFSTFSTISTFSTTSFTSAISVSISASLYSSAFFFDRREKTRDFISFCEKRDKGNNGENK</sequence>
<gene>
    <name evidence="2" type="ORF">BpHYR1_040455</name>
</gene>
<organism evidence="2 3">
    <name type="scientific">Brachionus plicatilis</name>
    <name type="common">Marine rotifer</name>
    <name type="synonym">Brachionus muelleri</name>
    <dbReference type="NCBI Taxonomy" id="10195"/>
    <lineage>
        <taxon>Eukaryota</taxon>
        <taxon>Metazoa</taxon>
        <taxon>Spiralia</taxon>
        <taxon>Gnathifera</taxon>
        <taxon>Rotifera</taxon>
        <taxon>Eurotatoria</taxon>
        <taxon>Monogononta</taxon>
        <taxon>Pseudotrocha</taxon>
        <taxon>Ploima</taxon>
        <taxon>Brachionidae</taxon>
        <taxon>Brachionus</taxon>
    </lineage>
</organism>
<keyword evidence="1" id="KW-0472">Membrane</keyword>
<dbReference type="EMBL" id="REGN01003573">
    <property type="protein sequence ID" value="RNA21868.1"/>
    <property type="molecule type" value="Genomic_DNA"/>
</dbReference>
<feature type="transmembrane region" description="Helical" evidence="1">
    <location>
        <begin position="20"/>
        <end position="40"/>
    </location>
</feature>
<dbReference type="Proteomes" id="UP000276133">
    <property type="component" value="Unassembled WGS sequence"/>
</dbReference>
<accession>A0A3M7RF34</accession>
<keyword evidence="3" id="KW-1185">Reference proteome</keyword>
<dbReference type="AlphaFoldDB" id="A0A3M7RF34"/>
<feature type="non-terminal residue" evidence="2">
    <location>
        <position position="1"/>
    </location>
</feature>
<evidence type="ECO:0000256" key="1">
    <source>
        <dbReference type="SAM" id="Phobius"/>
    </source>
</evidence>
<evidence type="ECO:0000313" key="2">
    <source>
        <dbReference type="EMBL" id="RNA21868.1"/>
    </source>
</evidence>
<comment type="caution">
    <text evidence="2">The sequence shown here is derived from an EMBL/GenBank/DDBJ whole genome shotgun (WGS) entry which is preliminary data.</text>
</comment>
<protein>
    <submittedName>
        <fullName evidence="2">Uncharacterized protein</fullName>
    </submittedName>
</protein>